<evidence type="ECO:0000256" key="4">
    <source>
        <dbReference type="ARBA" id="ARBA00022490"/>
    </source>
</evidence>
<keyword evidence="15" id="KW-1185">Reference proteome</keyword>
<evidence type="ECO:0000256" key="1">
    <source>
        <dbReference type="ARBA" id="ARBA00004496"/>
    </source>
</evidence>
<dbReference type="Proteomes" id="UP000637359">
    <property type="component" value="Unassembled WGS sequence"/>
</dbReference>
<comment type="function">
    <text evidence="10">Confers DNA tethering and processivity to DNA polymerases and other proteins. Acts as a clamp, forming a ring around DNA (a reaction catalyzed by the clamp-loading complex) which diffuses in an ATP-independent manner freely and bidirectionally along dsDNA. Initially characterized for its ability to contact the catalytic subunit of DNA polymerase III (Pol III), a complex, multichain enzyme responsible for most of the replicative synthesis in bacteria; Pol III exhibits 3'-5' exonuclease proofreading activity. The beta chain is required for initiation of replication as well as for processivity of DNA replication.</text>
</comment>
<evidence type="ECO:0000256" key="10">
    <source>
        <dbReference type="PIRNR" id="PIRNR000804"/>
    </source>
</evidence>
<reference evidence="14" key="1">
    <citation type="submission" date="2020-08" db="EMBL/GenBank/DDBJ databases">
        <title>Genome public.</title>
        <authorList>
            <person name="Liu C."/>
            <person name="Sun Q."/>
        </authorList>
    </citation>
    <scope>NUCLEOTIDE SEQUENCE</scope>
    <source>
        <strain evidence="14">BX22</strain>
    </source>
</reference>
<sequence>MEFTINNNYFSKAITEVSHVVSSKATLPILTGIKMEAKPDCIILTGSNSDILIQRTIPQIIDGVQVLEVHSIGSIVVSAIYLREIIKKLPRDIKLTLSDNHYITIQSEDIMTRLNGIRAEEYPHLPMINQTNRIRIYSDKLIDAIKKTVFAVSRSETKPVLTGVNLSFKQDELICMATNSHRFALCKLGIESNVTGSFTVPSAALQEVTKLFHANSMMNIIVSEDYMLFKSDNLTLYSRLIKGHYPDMTALITQSSKTNITVDTKQLLQGIDRACLFASERKNNTVQLTINHSQLKISSKSTEVGKIEETQKIGQLSGEQQVNVTLDGSYVIDALKEMKEDEVSIRFNGSMRPVILEPVGNTSQIHLISPVRTH</sequence>
<comment type="subcellular location">
    <subcellularLocation>
        <location evidence="1 10">Cytoplasm</location>
    </subcellularLocation>
</comment>
<accession>A0A923RGS2</accession>
<keyword evidence="6 10" id="KW-0548">Nucleotidyltransferase</keyword>
<feature type="domain" description="DNA polymerase III beta sliding clamp C-terminal" evidence="13">
    <location>
        <begin position="251"/>
        <end position="372"/>
    </location>
</feature>
<dbReference type="EMBL" id="JACOOL010000003">
    <property type="protein sequence ID" value="MBC5636185.1"/>
    <property type="molecule type" value="Genomic_DNA"/>
</dbReference>
<evidence type="ECO:0000259" key="11">
    <source>
        <dbReference type="Pfam" id="PF00712"/>
    </source>
</evidence>
<dbReference type="GO" id="GO:0003887">
    <property type="term" value="F:DNA-directed DNA polymerase activity"/>
    <property type="evidence" value="ECO:0007669"/>
    <property type="project" value="UniProtKB-UniRule"/>
</dbReference>
<keyword evidence="7 10" id="KW-0235">DNA replication</keyword>
<dbReference type="GO" id="GO:0009360">
    <property type="term" value="C:DNA polymerase III complex"/>
    <property type="evidence" value="ECO:0007669"/>
    <property type="project" value="InterPro"/>
</dbReference>
<dbReference type="GO" id="GO:0008408">
    <property type="term" value="F:3'-5' exonuclease activity"/>
    <property type="evidence" value="ECO:0007669"/>
    <property type="project" value="InterPro"/>
</dbReference>
<evidence type="ECO:0000256" key="9">
    <source>
        <dbReference type="ARBA" id="ARBA00023125"/>
    </source>
</evidence>
<dbReference type="GO" id="GO:0003677">
    <property type="term" value="F:DNA binding"/>
    <property type="evidence" value="ECO:0007669"/>
    <property type="project" value="UniProtKB-UniRule"/>
</dbReference>
<keyword evidence="9" id="KW-0238">DNA-binding</keyword>
<dbReference type="GO" id="GO:0005737">
    <property type="term" value="C:cytoplasm"/>
    <property type="evidence" value="ECO:0007669"/>
    <property type="project" value="UniProtKB-SubCell"/>
</dbReference>
<dbReference type="AlphaFoldDB" id="A0A923RGS2"/>
<comment type="similarity">
    <text evidence="2 10">Belongs to the beta sliding clamp family.</text>
</comment>
<dbReference type="InterPro" id="IPR046938">
    <property type="entry name" value="DNA_clamp_sf"/>
</dbReference>
<dbReference type="SMART" id="SM00480">
    <property type="entry name" value="POL3Bc"/>
    <property type="match status" value="1"/>
</dbReference>
<feature type="domain" description="DNA polymerase III beta sliding clamp central" evidence="12">
    <location>
        <begin position="136"/>
        <end position="247"/>
    </location>
</feature>
<evidence type="ECO:0000256" key="3">
    <source>
        <dbReference type="ARBA" id="ARBA00021035"/>
    </source>
</evidence>
<organism evidence="14 15">
    <name type="scientific">Ornithinibacillus hominis</name>
    <dbReference type="NCBI Taxonomy" id="2763055"/>
    <lineage>
        <taxon>Bacteria</taxon>
        <taxon>Bacillati</taxon>
        <taxon>Bacillota</taxon>
        <taxon>Bacilli</taxon>
        <taxon>Bacillales</taxon>
        <taxon>Bacillaceae</taxon>
        <taxon>Ornithinibacillus</taxon>
    </lineage>
</organism>
<protein>
    <recommendedName>
        <fullName evidence="3 10">Beta sliding clamp</fullName>
    </recommendedName>
</protein>
<evidence type="ECO:0000256" key="8">
    <source>
        <dbReference type="ARBA" id="ARBA00022932"/>
    </source>
</evidence>
<evidence type="ECO:0000313" key="15">
    <source>
        <dbReference type="Proteomes" id="UP000637359"/>
    </source>
</evidence>
<gene>
    <name evidence="14" type="primary">dnaN</name>
    <name evidence="14" type="ORF">H8S33_05005</name>
</gene>
<dbReference type="Pfam" id="PF00712">
    <property type="entry name" value="DNA_pol3_beta"/>
    <property type="match status" value="1"/>
</dbReference>
<dbReference type="SUPFAM" id="SSF55979">
    <property type="entry name" value="DNA clamp"/>
    <property type="match status" value="3"/>
</dbReference>
<keyword evidence="8 10" id="KW-0239">DNA-directed DNA polymerase</keyword>
<proteinExistence type="inferred from homology"/>
<dbReference type="InterPro" id="IPR022635">
    <property type="entry name" value="DNA_polIII_beta_C"/>
</dbReference>
<evidence type="ECO:0000256" key="2">
    <source>
        <dbReference type="ARBA" id="ARBA00010752"/>
    </source>
</evidence>
<evidence type="ECO:0000259" key="12">
    <source>
        <dbReference type="Pfam" id="PF02767"/>
    </source>
</evidence>
<keyword evidence="4 10" id="KW-0963">Cytoplasm</keyword>
<dbReference type="Pfam" id="PF02768">
    <property type="entry name" value="DNA_pol3_beta_3"/>
    <property type="match status" value="1"/>
</dbReference>
<dbReference type="RefSeq" id="WP_186868903.1">
    <property type="nucleotide sequence ID" value="NZ_JACOOL010000003.1"/>
</dbReference>
<dbReference type="InterPro" id="IPR022637">
    <property type="entry name" value="DNA_polIII_beta_cen"/>
</dbReference>
<dbReference type="InterPro" id="IPR022634">
    <property type="entry name" value="DNA_polIII_beta_N"/>
</dbReference>
<dbReference type="GO" id="GO:0006271">
    <property type="term" value="P:DNA strand elongation involved in DNA replication"/>
    <property type="evidence" value="ECO:0007669"/>
    <property type="project" value="TreeGrafter"/>
</dbReference>
<dbReference type="NCBIfam" id="TIGR00663">
    <property type="entry name" value="dnan"/>
    <property type="match status" value="1"/>
</dbReference>
<evidence type="ECO:0000259" key="13">
    <source>
        <dbReference type="Pfam" id="PF02768"/>
    </source>
</evidence>
<dbReference type="PIRSF" id="PIRSF000804">
    <property type="entry name" value="DNA_pol_III_b"/>
    <property type="match status" value="1"/>
</dbReference>
<evidence type="ECO:0000313" key="14">
    <source>
        <dbReference type="EMBL" id="MBC5636185.1"/>
    </source>
</evidence>
<dbReference type="PANTHER" id="PTHR30478:SF0">
    <property type="entry name" value="BETA SLIDING CLAMP"/>
    <property type="match status" value="1"/>
</dbReference>
<dbReference type="InterPro" id="IPR001001">
    <property type="entry name" value="DNA_polIII_beta"/>
</dbReference>
<evidence type="ECO:0000256" key="7">
    <source>
        <dbReference type="ARBA" id="ARBA00022705"/>
    </source>
</evidence>
<dbReference type="PANTHER" id="PTHR30478">
    <property type="entry name" value="DNA POLYMERASE III SUBUNIT BETA"/>
    <property type="match status" value="1"/>
</dbReference>
<dbReference type="Gene3D" id="3.70.10.10">
    <property type="match status" value="1"/>
</dbReference>
<evidence type="ECO:0000256" key="5">
    <source>
        <dbReference type="ARBA" id="ARBA00022679"/>
    </source>
</evidence>
<dbReference type="Gene3D" id="3.10.150.10">
    <property type="entry name" value="DNA Polymerase III, subunit A, domain 2"/>
    <property type="match status" value="1"/>
</dbReference>
<dbReference type="CDD" id="cd00140">
    <property type="entry name" value="beta_clamp"/>
    <property type="match status" value="1"/>
</dbReference>
<name>A0A923RGS2_9BACI</name>
<dbReference type="Pfam" id="PF02767">
    <property type="entry name" value="DNA_pol3_beta_2"/>
    <property type="match status" value="1"/>
</dbReference>
<comment type="caution">
    <text evidence="14">The sequence shown here is derived from an EMBL/GenBank/DDBJ whole genome shotgun (WGS) entry which is preliminary data.</text>
</comment>
<evidence type="ECO:0000256" key="6">
    <source>
        <dbReference type="ARBA" id="ARBA00022695"/>
    </source>
</evidence>
<feature type="domain" description="DNA polymerase III beta sliding clamp N-terminal" evidence="11">
    <location>
        <begin position="1"/>
        <end position="126"/>
    </location>
</feature>
<comment type="subunit">
    <text evidence="10">Forms a ring-shaped head-to-tail homodimer around DNA.</text>
</comment>
<keyword evidence="5 10" id="KW-0808">Transferase</keyword>